<keyword evidence="5 8" id="KW-0863">Zinc-finger</keyword>
<evidence type="ECO:0000256" key="4">
    <source>
        <dbReference type="ARBA" id="ARBA00022723"/>
    </source>
</evidence>
<dbReference type="PANTHER" id="PTHR15710">
    <property type="entry name" value="E3 UBIQUITIN-PROTEIN LIGASE PRAJA"/>
    <property type="match status" value="1"/>
</dbReference>
<evidence type="ECO:0000256" key="9">
    <source>
        <dbReference type="SAM" id="MobiDB-lite"/>
    </source>
</evidence>
<dbReference type="SUPFAM" id="SSF57850">
    <property type="entry name" value="RING/U-box"/>
    <property type="match status" value="1"/>
</dbReference>
<keyword evidence="7" id="KW-0862">Zinc</keyword>
<feature type="compositionally biased region" description="Low complexity" evidence="9">
    <location>
        <begin position="310"/>
        <end position="323"/>
    </location>
</feature>
<dbReference type="Pfam" id="PF14369">
    <property type="entry name" value="Zn_ribbon_19"/>
    <property type="match status" value="1"/>
</dbReference>
<feature type="compositionally biased region" description="Polar residues" evidence="9">
    <location>
        <begin position="245"/>
        <end position="256"/>
    </location>
</feature>
<evidence type="ECO:0000256" key="5">
    <source>
        <dbReference type="ARBA" id="ARBA00022771"/>
    </source>
</evidence>
<dbReference type="Pfam" id="PF13639">
    <property type="entry name" value="zf-RING_2"/>
    <property type="match status" value="1"/>
</dbReference>
<proteinExistence type="predicted"/>
<dbReference type="EMBL" id="OZ020096">
    <property type="protein sequence ID" value="CAK9256322.1"/>
    <property type="molecule type" value="Genomic_DNA"/>
</dbReference>
<feature type="compositionally biased region" description="Basic and acidic residues" evidence="9">
    <location>
        <begin position="349"/>
        <end position="361"/>
    </location>
</feature>
<evidence type="ECO:0000259" key="10">
    <source>
        <dbReference type="PROSITE" id="PS50089"/>
    </source>
</evidence>
<evidence type="ECO:0000256" key="2">
    <source>
        <dbReference type="ARBA" id="ARBA00012483"/>
    </source>
</evidence>
<dbReference type="SMART" id="SM00184">
    <property type="entry name" value="RING"/>
    <property type="match status" value="1"/>
</dbReference>
<comment type="catalytic activity">
    <reaction evidence="1">
        <text>S-ubiquitinyl-[E2 ubiquitin-conjugating enzyme]-L-cysteine + [acceptor protein]-L-lysine = [E2 ubiquitin-conjugating enzyme]-L-cysteine + N(6)-ubiquitinyl-[acceptor protein]-L-lysine.</text>
        <dbReference type="EC" id="2.3.2.27"/>
    </reaction>
</comment>
<reference evidence="11 12" key="1">
    <citation type="submission" date="2024-02" db="EMBL/GenBank/DDBJ databases">
        <authorList>
            <consortium name="ELIXIR-Norway"/>
            <consortium name="Elixir Norway"/>
        </authorList>
    </citation>
    <scope>NUCLEOTIDE SEQUENCE [LARGE SCALE GENOMIC DNA]</scope>
</reference>
<dbReference type="CDD" id="cd16667">
    <property type="entry name" value="RING-H2_RNF126-like"/>
    <property type="match status" value="1"/>
</dbReference>
<dbReference type="PANTHER" id="PTHR15710:SF18">
    <property type="entry name" value="RING-TYPE E3 UBIQUITIN TRANSFERASE"/>
    <property type="match status" value="1"/>
</dbReference>
<feature type="region of interest" description="Disordered" evidence="9">
    <location>
        <begin position="245"/>
        <end position="281"/>
    </location>
</feature>
<protein>
    <recommendedName>
        <fullName evidence="2">RING-type E3 ubiquitin transferase</fullName>
        <ecNumber evidence="2">2.3.2.27</ecNumber>
    </recommendedName>
</protein>
<feature type="compositionally biased region" description="Polar residues" evidence="9">
    <location>
        <begin position="298"/>
        <end position="309"/>
    </location>
</feature>
<evidence type="ECO:0000256" key="1">
    <source>
        <dbReference type="ARBA" id="ARBA00000900"/>
    </source>
</evidence>
<keyword evidence="4" id="KW-0479">Metal-binding</keyword>
<feature type="region of interest" description="Disordered" evidence="9">
    <location>
        <begin position="294"/>
        <end position="361"/>
    </location>
</feature>
<evidence type="ECO:0000313" key="12">
    <source>
        <dbReference type="Proteomes" id="UP001497444"/>
    </source>
</evidence>
<feature type="domain" description="RING-type" evidence="10">
    <location>
        <begin position="186"/>
        <end position="227"/>
    </location>
</feature>
<evidence type="ECO:0000313" key="11">
    <source>
        <dbReference type="EMBL" id="CAK9256322.1"/>
    </source>
</evidence>
<dbReference type="Gene3D" id="3.30.40.10">
    <property type="entry name" value="Zinc/RING finger domain, C3HC4 (zinc finger)"/>
    <property type="match status" value="1"/>
</dbReference>
<keyword evidence="12" id="KW-1185">Reference proteome</keyword>
<dbReference type="Proteomes" id="UP001497444">
    <property type="component" value="Chromosome 1"/>
</dbReference>
<name>A0ABP0VQ71_9BRYO</name>
<evidence type="ECO:0000256" key="8">
    <source>
        <dbReference type="PROSITE-ProRule" id="PRU00175"/>
    </source>
</evidence>
<accession>A0ABP0VQ71</accession>
<dbReference type="InterPro" id="IPR013083">
    <property type="entry name" value="Znf_RING/FYVE/PHD"/>
</dbReference>
<evidence type="ECO:0000256" key="7">
    <source>
        <dbReference type="ARBA" id="ARBA00022833"/>
    </source>
</evidence>
<keyword evidence="3" id="KW-0808">Transferase</keyword>
<dbReference type="PROSITE" id="PS50089">
    <property type="entry name" value="ZF_RING_2"/>
    <property type="match status" value="1"/>
</dbReference>
<evidence type="ECO:0000256" key="6">
    <source>
        <dbReference type="ARBA" id="ARBA00022786"/>
    </source>
</evidence>
<sequence>MECLCSRGGGEGGVNQQVNPFNEYWCYQCNRVVTTANREEIICPFCNGGFLEEVENTQPPEAEEHEGSEGTEVGDGIRTALTGTADAGATTDPSNSVSLWQGQMQNFLGSGGNVEVFFDNGTGTPRRLPGNFGDYFLGPGLDQLIQQLAENDPNRYGAPPASKTSIDAMPTIHISQEHLGTDAAHCAVCKDEFEMGFPVRQMPCKHMYHGECIMPWLSQHNSCPVCRYEMDTDDADYDQTRATAQLNSHPAATSNPYLGPNQPGGGSDAGAGTAGAVDPSGVIMSRPRLSFHLPWPFRSSSPQQTSPPNGNAEASASGTASGAIGTPDQDSHSGTTPNPPPEAPPGNQNDDHTTTRLDELD</sequence>
<organism evidence="11 12">
    <name type="scientific">Sphagnum jensenii</name>
    <dbReference type="NCBI Taxonomy" id="128206"/>
    <lineage>
        <taxon>Eukaryota</taxon>
        <taxon>Viridiplantae</taxon>
        <taxon>Streptophyta</taxon>
        <taxon>Embryophyta</taxon>
        <taxon>Bryophyta</taxon>
        <taxon>Sphagnophytina</taxon>
        <taxon>Sphagnopsida</taxon>
        <taxon>Sphagnales</taxon>
        <taxon>Sphagnaceae</taxon>
        <taxon>Sphagnum</taxon>
    </lineage>
</organism>
<feature type="compositionally biased region" description="Gly residues" evidence="9">
    <location>
        <begin position="262"/>
        <end position="273"/>
    </location>
</feature>
<evidence type="ECO:0000256" key="3">
    <source>
        <dbReference type="ARBA" id="ARBA00022679"/>
    </source>
</evidence>
<gene>
    <name evidence="11" type="ORF">CSSPJE1EN1_LOCUS1800</name>
</gene>
<dbReference type="InterPro" id="IPR001841">
    <property type="entry name" value="Znf_RING"/>
</dbReference>
<keyword evidence="6" id="KW-0833">Ubl conjugation pathway</keyword>
<dbReference type="InterPro" id="IPR039525">
    <property type="entry name" value="RNF126-like_zinc-ribbon"/>
</dbReference>
<dbReference type="EC" id="2.3.2.27" evidence="2"/>